<dbReference type="GO" id="GO:0016787">
    <property type="term" value="F:hydrolase activity"/>
    <property type="evidence" value="ECO:0007669"/>
    <property type="project" value="UniProtKB-KW"/>
</dbReference>
<evidence type="ECO:0000256" key="3">
    <source>
        <dbReference type="SAM" id="Phobius"/>
    </source>
</evidence>
<evidence type="ECO:0000313" key="4">
    <source>
        <dbReference type="EMBL" id="TWF98784.1"/>
    </source>
</evidence>
<feature type="active site" description="Acyl-thioester intermediate" evidence="2">
    <location>
        <position position="206"/>
    </location>
</feature>
<gene>
    <name evidence="4" type="ORF">FHX73_112608</name>
</gene>
<dbReference type="OrthoDB" id="5242879at2"/>
<keyword evidence="3" id="KW-1133">Transmembrane helix</keyword>
<dbReference type="CDD" id="cd05830">
    <property type="entry name" value="Sortase_E"/>
    <property type="match status" value="1"/>
</dbReference>
<accession>A0A561UHF5</accession>
<dbReference type="EMBL" id="VIWT01000001">
    <property type="protein sequence ID" value="TWF98784.1"/>
    <property type="molecule type" value="Genomic_DNA"/>
</dbReference>
<keyword evidence="3" id="KW-0472">Membrane</keyword>
<dbReference type="Gene3D" id="2.40.260.10">
    <property type="entry name" value="Sortase"/>
    <property type="match status" value="1"/>
</dbReference>
<evidence type="ECO:0000313" key="5">
    <source>
        <dbReference type="Proteomes" id="UP000317940"/>
    </source>
</evidence>
<feature type="transmembrane region" description="Helical" evidence="3">
    <location>
        <begin position="22"/>
        <end position="46"/>
    </location>
</feature>
<dbReference type="Proteomes" id="UP000317940">
    <property type="component" value="Unassembled WGS sequence"/>
</dbReference>
<protein>
    <submittedName>
        <fullName evidence="4">LPXTG-site transpeptidase (Sortase) family protein</fullName>
    </submittedName>
</protein>
<organism evidence="4 5">
    <name type="scientific">Kitasatospora viridis</name>
    <dbReference type="NCBI Taxonomy" id="281105"/>
    <lineage>
        <taxon>Bacteria</taxon>
        <taxon>Bacillati</taxon>
        <taxon>Actinomycetota</taxon>
        <taxon>Actinomycetes</taxon>
        <taxon>Kitasatosporales</taxon>
        <taxon>Streptomycetaceae</taxon>
        <taxon>Kitasatospora</taxon>
    </lineage>
</organism>
<reference evidence="4 5" key="1">
    <citation type="submission" date="2019-06" db="EMBL/GenBank/DDBJ databases">
        <title>Sequencing the genomes of 1000 actinobacteria strains.</title>
        <authorList>
            <person name="Klenk H.-P."/>
        </authorList>
    </citation>
    <scope>NUCLEOTIDE SEQUENCE [LARGE SCALE GENOMIC DNA]</scope>
    <source>
        <strain evidence="4 5">DSM 44826</strain>
    </source>
</reference>
<dbReference type="InterPro" id="IPR053465">
    <property type="entry name" value="Sortase_Class_E"/>
</dbReference>
<dbReference type="NCBIfam" id="TIGR01076">
    <property type="entry name" value="sortase_fam"/>
    <property type="match status" value="1"/>
</dbReference>
<evidence type="ECO:0000256" key="2">
    <source>
        <dbReference type="PIRSR" id="PIRSR605754-1"/>
    </source>
</evidence>
<proteinExistence type="predicted"/>
<sequence length="239" mass="25889">MTQQQTGSSPAARRPRTPLARALGVVGELLITLGVLLALFVAYSLWWTDVLAGRQADQAAQRLRHTWTAPAAPDPAYQPGGGIGFLHVPAMGKDYSVLIKMGTDPDVLNEGVAGVYTQPYAAAMPWAPSGNFALAAHRDGHGAKFHDLDEVQKGAPIVVETRDSWFVYRVDAVLDQTTKDDTGIVAPVPEKAGYTQPGHYITLTTCTPVYTSRYRMAVWGSLVRVDPVDAKRTPPPELR</sequence>
<keyword evidence="3" id="KW-0812">Transmembrane</keyword>
<keyword evidence="5" id="KW-1185">Reference proteome</keyword>
<dbReference type="RefSeq" id="WP_145905157.1">
    <property type="nucleotide sequence ID" value="NZ_BAAAMZ010000012.1"/>
</dbReference>
<dbReference type="InterPro" id="IPR005754">
    <property type="entry name" value="Sortase"/>
</dbReference>
<dbReference type="SUPFAM" id="SSF63817">
    <property type="entry name" value="Sortase"/>
    <property type="match status" value="1"/>
</dbReference>
<feature type="active site" description="Proton donor/acceptor" evidence="2">
    <location>
        <position position="137"/>
    </location>
</feature>
<dbReference type="AlphaFoldDB" id="A0A561UHF5"/>
<dbReference type="Pfam" id="PF04203">
    <property type="entry name" value="Sortase"/>
    <property type="match status" value="1"/>
</dbReference>
<dbReference type="InterPro" id="IPR042003">
    <property type="entry name" value="Sortase_E"/>
</dbReference>
<dbReference type="NCBIfam" id="NF033747">
    <property type="entry name" value="class_E_sortase"/>
    <property type="match status" value="1"/>
</dbReference>
<evidence type="ECO:0000256" key="1">
    <source>
        <dbReference type="ARBA" id="ARBA00022801"/>
    </source>
</evidence>
<comment type="caution">
    <text evidence="4">The sequence shown here is derived from an EMBL/GenBank/DDBJ whole genome shotgun (WGS) entry which is preliminary data.</text>
</comment>
<dbReference type="InterPro" id="IPR023365">
    <property type="entry name" value="Sortase_dom-sf"/>
</dbReference>
<name>A0A561UHF5_9ACTN</name>
<keyword evidence="1" id="KW-0378">Hydrolase</keyword>